<protein>
    <submittedName>
        <fullName evidence="1">Uncharacterized protein</fullName>
    </submittedName>
</protein>
<reference evidence="1 2" key="1">
    <citation type="submission" date="2017-08" db="EMBL/GenBank/DDBJ databases">
        <authorList>
            <person name="de Groot N.N."/>
        </authorList>
    </citation>
    <scope>NUCLEOTIDE SEQUENCE [LARGE SCALE GENOMIC DNA]</scope>
    <source>
        <strain evidence="1 2">JC228</strain>
    </source>
</reference>
<gene>
    <name evidence="1" type="ORF">SAMN05877753_110144</name>
</gene>
<organism evidence="1 2">
    <name type="scientific">Bacillus oleivorans</name>
    <dbReference type="NCBI Taxonomy" id="1448271"/>
    <lineage>
        <taxon>Bacteria</taxon>
        <taxon>Bacillati</taxon>
        <taxon>Bacillota</taxon>
        <taxon>Bacilli</taxon>
        <taxon>Bacillales</taxon>
        <taxon>Bacillaceae</taxon>
        <taxon>Bacillus</taxon>
    </lineage>
</organism>
<accession>A0A285D554</accession>
<proteinExistence type="predicted"/>
<dbReference type="AlphaFoldDB" id="A0A285D554"/>
<name>A0A285D554_9BACI</name>
<evidence type="ECO:0000313" key="2">
    <source>
        <dbReference type="Proteomes" id="UP000219546"/>
    </source>
</evidence>
<sequence length="44" mass="5005">MLNKQGFDLLAGDYDRTVQLSEDSDSYPFAGYKQILNAVFNEVM</sequence>
<dbReference type="EMBL" id="OAOP01000010">
    <property type="protein sequence ID" value="SNX74899.1"/>
    <property type="molecule type" value="Genomic_DNA"/>
</dbReference>
<evidence type="ECO:0000313" key="1">
    <source>
        <dbReference type="EMBL" id="SNX74899.1"/>
    </source>
</evidence>
<dbReference type="Proteomes" id="UP000219546">
    <property type="component" value="Unassembled WGS sequence"/>
</dbReference>
<dbReference type="RefSeq" id="WP_281257338.1">
    <property type="nucleotide sequence ID" value="NZ_JBEPMQ010000011.1"/>
</dbReference>
<keyword evidence="2" id="KW-1185">Reference proteome</keyword>